<gene>
    <name evidence="2" type="ORF">PS631_01724</name>
</gene>
<dbReference type="EMBL" id="CABVHF010000003">
    <property type="protein sequence ID" value="VVM69394.1"/>
    <property type="molecule type" value="Genomic_DNA"/>
</dbReference>
<dbReference type="RefSeq" id="WP_150569934.1">
    <property type="nucleotide sequence ID" value="NZ_CABVHF010000003.1"/>
</dbReference>
<accession>A0A5E6RKF2</accession>
<feature type="transmembrane region" description="Helical" evidence="1">
    <location>
        <begin position="12"/>
        <end position="30"/>
    </location>
</feature>
<protein>
    <submittedName>
        <fullName evidence="2">Uncharacterized protein</fullName>
    </submittedName>
</protein>
<dbReference type="Proteomes" id="UP000399692">
    <property type="component" value="Unassembled WGS sequence"/>
</dbReference>
<keyword evidence="1" id="KW-0472">Membrane</keyword>
<sequence length="134" mass="15719">MRKSNPPTRRTYLAMIICTPFILLLALWMQSDLTPHTAAIALGVTGLLYLNIRWIQDFFRDSWRQEYEQKLAHTEAQLARKDLTAKQRCRLQHYYDQLPDRFHLVTSPDQTYRTVKVVGVGLKAAAHAVREFFR</sequence>
<evidence type="ECO:0000313" key="3">
    <source>
        <dbReference type="Proteomes" id="UP000399692"/>
    </source>
</evidence>
<proteinExistence type="predicted"/>
<organism evidence="2 3">
    <name type="scientific">Pseudomonas fluorescens</name>
    <dbReference type="NCBI Taxonomy" id="294"/>
    <lineage>
        <taxon>Bacteria</taxon>
        <taxon>Pseudomonadati</taxon>
        <taxon>Pseudomonadota</taxon>
        <taxon>Gammaproteobacteria</taxon>
        <taxon>Pseudomonadales</taxon>
        <taxon>Pseudomonadaceae</taxon>
        <taxon>Pseudomonas</taxon>
    </lineage>
</organism>
<dbReference type="OrthoDB" id="6901219at2"/>
<evidence type="ECO:0000313" key="2">
    <source>
        <dbReference type="EMBL" id="VVM69394.1"/>
    </source>
</evidence>
<feature type="transmembrane region" description="Helical" evidence="1">
    <location>
        <begin position="36"/>
        <end position="55"/>
    </location>
</feature>
<keyword evidence="1" id="KW-1133">Transmembrane helix</keyword>
<reference evidence="2 3" key="1">
    <citation type="submission" date="2019-09" db="EMBL/GenBank/DDBJ databases">
        <authorList>
            <person name="Chandra G."/>
            <person name="Truman W A."/>
        </authorList>
    </citation>
    <scope>NUCLEOTIDE SEQUENCE [LARGE SCALE GENOMIC DNA]</scope>
    <source>
        <strain evidence="2">PS631</strain>
    </source>
</reference>
<keyword evidence="1" id="KW-0812">Transmembrane</keyword>
<evidence type="ECO:0000256" key="1">
    <source>
        <dbReference type="SAM" id="Phobius"/>
    </source>
</evidence>
<name>A0A5E6RKF2_PSEFL</name>
<dbReference type="AlphaFoldDB" id="A0A5E6RKF2"/>